<organism evidence="11 12">
    <name type="scientific">Aquisalinus luteolus</name>
    <dbReference type="NCBI Taxonomy" id="1566827"/>
    <lineage>
        <taxon>Bacteria</taxon>
        <taxon>Pseudomonadati</taxon>
        <taxon>Pseudomonadota</taxon>
        <taxon>Alphaproteobacteria</taxon>
        <taxon>Parvularculales</taxon>
        <taxon>Parvularculaceae</taxon>
        <taxon>Aquisalinus</taxon>
    </lineage>
</organism>
<dbReference type="Gene3D" id="3.40.50.300">
    <property type="entry name" value="P-loop containing nucleotide triphosphate hydrolases"/>
    <property type="match status" value="1"/>
</dbReference>
<evidence type="ECO:0000256" key="5">
    <source>
        <dbReference type="ARBA" id="ARBA00022840"/>
    </source>
</evidence>
<reference evidence="11 12" key="1">
    <citation type="submission" date="2020-02" db="EMBL/GenBank/DDBJ databases">
        <title>Genome sequence of Parvularcula flava strain NH6-79.</title>
        <authorList>
            <person name="Abdul Karim M.H."/>
            <person name="Lam M.Q."/>
            <person name="Chen S.J."/>
            <person name="Yahya A."/>
            <person name="Shahir S."/>
            <person name="Shamsir M.S."/>
            <person name="Chong C.S."/>
        </authorList>
    </citation>
    <scope>NUCLEOTIDE SEQUENCE [LARGE SCALE GENOMIC DNA]</scope>
    <source>
        <strain evidence="11 12">NH6-79</strain>
    </source>
</reference>
<evidence type="ECO:0000256" key="6">
    <source>
        <dbReference type="ARBA" id="ARBA00022989"/>
    </source>
</evidence>
<dbReference type="Proteomes" id="UP000818603">
    <property type="component" value="Unassembled WGS sequence"/>
</dbReference>
<evidence type="ECO:0000259" key="9">
    <source>
        <dbReference type="PROSITE" id="PS50893"/>
    </source>
</evidence>
<dbReference type="PANTHER" id="PTHR24221">
    <property type="entry name" value="ATP-BINDING CASSETTE SUB-FAMILY B"/>
    <property type="match status" value="1"/>
</dbReference>
<accession>A0ABX0HJQ8</accession>
<evidence type="ECO:0000256" key="4">
    <source>
        <dbReference type="ARBA" id="ARBA00022741"/>
    </source>
</evidence>
<keyword evidence="3 8" id="KW-0812">Transmembrane</keyword>
<dbReference type="InterPro" id="IPR003593">
    <property type="entry name" value="AAA+_ATPase"/>
</dbReference>
<dbReference type="PROSITE" id="PS50893">
    <property type="entry name" value="ABC_TRANSPORTER_2"/>
    <property type="match status" value="1"/>
</dbReference>
<feature type="domain" description="ABC transporter" evidence="9">
    <location>
        <begin position="367"/>
        <end position="601"/>
    </location>
</feature>
<evidence type="ECO:0000256" key="7">
    <source>
        <dbReference type="ARBA" id="ARBA00023136"/>
    </source>
</evidence>
<dbReference type="SUPFAM" id="SSF90123">
    <property type="entry name" value="ABC transporter transmembrane region"/>
    <property type="match status" value="1"/>
</dbReference>
<dbReference type="InterPro" id="IPR027417">
    <property type="entry name" value="P-loop_NTPase"/>
</dbReference>
<dbReference type="Gene3D" id="1.20.1560.10">
    <property type="entry name" value="ABC transporter type 1, transmembrane domain"/>
    <property type="match status" value="1"/>
</dbReference>
<dbReference type="GO" id="GO:0005524">
    <property type="term" value="F:ATP binding"/>
    <property type="evidence" value="ECO:0007669"/>
    <property type="project" value="UniProtKB-KW"/>
</dbReference>
<keyword evidence="2" id="KW-0813">Transport</keyword>
<dbReference type="PROSITE" id="PS50929">
    <property type="entry name" value="ABC_TM1F"/>
    <property type="match status" value="1"/>
</dbReference>
<dbReference type="CDD" id="cd18582">
    <property type="entry name" value="ABC_6TM_ATM1_ABCB7"/>
    <property type="match status" value="1"/>
</dbReference>
<evidence type="ECO:0000256" key="3">
    <source>
        <dbReference type="ARBA" id="ARBA00022692"/>
    </source>
</evidence>
<comment type="subcellular location">
    <subcellularLocation>
        <location evidence="1">Cell membrane</location>
        <topology evidence="1">Multi-pass membrane protein</topology>
    </subcellularLocation>
</comment>
<dbReference type="EMBL" id="VCJR02000001">
    <property type="protein sequence ID" value="NHK26784.1"/>
    <property type="molecule type" value="Genomic_DNA"/>
</dbReference>
<proteinExistence type="predicted"/>
<dbReference type="PANTHER" id="PTHR24221:SF402">
    <property type="entry name" value="IRON-SULFUR CLUSTERS TRANSPORTER ABCB7, MITOCHONDRIAL"/>
    <property type="match status" value="1"/>
</dbReference>
<dbReference type="InterPro" id="IPR003439">
    <property type="entry name" value="ABC_transporter-like_ATP-bd"/>
</dbReference>
<protein>
    <submittedName>
        <fullName evidence="11">ABC transporter ATP-binding protein/permease</fullName>
    </submittedName>
</protein>
<feature type="transmembrane region" description="Helical" evidence="8">
    <location>
        <begin position="78"/>
        <end position="99"/>
    </location>
</feature>
<evidence type="ECO:0000313" key="12">
    <source>
        <dbReference type="Proteomes" id="UP000818603"/>
    </source>
</evidence>
<feature type="transmembrane region" description="Helical" evidence="8">
    <location>
        <begin position="159"/>
        <end position="182"/>
    </location>
</feature>
<dbReference type="CDD" id="cd03253">
    <property type="entry name" value="ABCC_ATM1_transporter"/>
    <property type="match status" value="1"/>
</dbReference>
<feature type="transmembrane region" description="Helical" evidence="8">
    <location>
        <begin position="271"/>
        <end position="294"/>
    </location>
</feature>
<evidence type="ECO:0000313" key="11">
    <source>
        <dbReference type="EMBL" id="NHK26784.1"/>
    </source>
</evidence>
<sequence>MPRGSKREYGLHDGEASSLKEQLASVRALLPHLWPKDKPSYKLRVVAAFIVILLGQVVSLGAPILLEEVVNGLDQSDPAVIAVATILSLIIGYGILRLLSVAVPQLREFLFARVGQNAQREVAIDVFRHLHALSLRFHLERRTGGLSRIIERGIRSIDFLFRFLLFNIIPTFIQLAIIAVLFSIRYDPVYAVIAAVTVIVYVWFTISSTEWRLKFRREMNQQDTEANTRAVDSLLNYETVKYFNNERWEADRYNDAMARYQEAAIRSNNSLAIVNIGQALIFNAGIVAILLLVARSIAAGEMEVGVITGVSLIMMQLYQPLNILGFAYREIKQSLIDMEKMFSLLNVKQEVEDRPDARPLQVDGAAIAFDNVHFRYEEDRPILKGVSFTARPGEKIAIVGHSGAGKSTISRILYRFYDIDEGSVTIDGQDIRDVTQDSLRAAIGMVPQDTVLFNETIGYNIAYAKPGATQDEIEQAAQMAQIHDFVTGLPKGYDTVVGERGLKLSGGEKQRVAIARTILKNPPILILDEATSALDSVTEQGIQTALRNVAESRTTLVIAHRLSTIIDADRILVMDDGQIIEQGTHAELLAKGGDYAELWQRQQEDRQAAE</sequence>
<dbReference type="SMART" id="SM00382">
    <property type="entry name" value="AAA"/>
    <property type="match status" value="1"/>
</dbReference>
<dbReference type="SUPFAM" id="SSF52540">
    <property type="entry name" value="P-loop containing nucleoside triphosphate hydrolases"/>
    <property type="match status" value="1"/>
</dbReference>
<comment type="caution">
    <text evidence="11">The sequence shown here is derived from an EMBL/GenBank/DDBJ whole genome shotgun (WGS) entry which is preliminary data.</text>
</comment>
<name>A0ABX0HJQ8_9PROT</name>
<dbReference type="RefSeq" id="WP_155136919.1">
    <property type="nucleotide sequence ID" value="NZ_BMGZ01000001.1"/>
</dbReference>
<dbReference type="InterPro" id="IPR039421">
    <property type="entry name" value="Type_1_exporter"/>
</dbReference>
<keyword evidence="6 8" id="KW-1133">Transmembrane helix</keyword>
<dbReference type="InterPro" id="IPR036640">
    <property type="entry name" value="ABC1_TM_sf"/>
</dbReference>
<keyword evidence="5 11" id="KW-0067">ATP-binding</keyword>
<evidence type="ECO:0000256" key="2">
    <source>
        <dbReference type="ARBA" id="ARBA00022448"/>
    </source>
</evidence>
<feature type="domain" description="ABC transmembrane type-1" evidence="10">
    <location>
        <begin position="46"/>
        <end position="333"/>
    </location>
</feature>
<evidence type="ECO:0000256" key="1">
    <source>
        <dbReference type="ARBA" id="ARBA00004651"/>
    </source>
</evidence>
<feature type="transmembrane region" description="Helical" evidence="8">
    <location>
        <begin position="45"/>
        <end position="66"/>
    </location>
</feature>
<dbReference type="Pfam" id="PF00005">
    <property type="entry name" value="ABC_tran"/>
    <property type="match status" value="1"/>
</dbReference>
<keyword evidence="7 8" id="KW-0472">Membrane</keyword>
<dbReference type="Pfam" id="PF00664">
    <property type="entry name" value="ABC_membrane"/>
    <property type="match status" value="1"/>
</dbReference>
<gene>
    <name evidence="11" type="ORF">FF098_002530</name>
</gene>
<dbReference type="InterPro" id="IPR017871">
    <property type="entry name" value="ABC_transporter-like_CS"/>
</dbReference>
<dbReference type="InterPro" id="IPR011527">
    <property type="entry name" value="ABC1_TM_dom"/>
</dbReference>
<evidence type="ECO:0000259" key="10">
    <source>
        <dbReference type="PROSITE" id="PS50929"/>
    </source>
</evidence>
<feature type="transmembrane region" description="Helical" evidence="8">
    <location>
        <begin position="188"/>
        <end position="206"/>
    </location>
</feature>
<evidence type="ECO:0000256" key="8">
    <source>
        <dbReference type="SAM" id="Phobius"/>
    </source>
</evidence>
<keyword evidence="12" id="KW-1185">Reference proteome</keyword>
<dbReference type="PROSITE" id="PS00211">
    <property type="entry name" value="ABC_TRANSPORTER_1"/>
    <property type="match status" value="1"/>
</dbReference>
<keyword evidence="4" id="KW-0547">Nucleotide-binding</keyword>